<dbReference type="EMBL" id="JAUHGG010000003">
    <property type="protein sequence ID" value="MDS1821454.1"/>
    <property type="molecule type" value="Genomic_DNA"/>
</dbReference>
<dbReference type="RefSeq" id="WP_311020344.1">
    <property type="nucleotide sequence ID" value="NZ_JAUHGG010000003.1"/>
</dbReference>
<sequence length="250" mass="28815">MCEDSGAENSKINEILDNFKIDESVLINEWFHRKTENSSESRFCEDMYGDHTYLNYLQSTVILFRERAAYCGHCGEKVSKVYEKQGFAYGGGLEHVGWRCGKCIDSIKEMATIVAYGLLNNAIQHPEPYLKLKLMESASKFSFMKAFNSYVSKKPINSDFGQEMTFELINPCINYVQRCVYGEYQHDFISSKSVRYSSHNPETNFIAMVNKLYLEQKSQEEALMSESLVQMQADFESLQGNVINESFRIE</sequence>
<reference evidence="1" key="1">
    <citation type="submission" date="2023-06" db="EMBL/GenBank/DDBJ databases">
        <title>Genomic Diversity of Vibrio spp. and Metagenomic Analysis of Pathogens in Florida Gulf Coastal Waters Following Hurricane Ian.</title>
        <authorList>
            <person name="Brumfield K.D."/>
        </authorList>
    </citation>
    <scope>NUCLEOTIDE SEQUENCE</scope>
    <source>
        <strain evidence="1">WBS2B-138</strain>
    </source>
</reference>
<evidence type="ECO:0000313" key="1">
    <source>
        <dbReference type="EMBL" id="MDS1821454.1"/>
    </source>
</evidence>
<evidence type="ECO:0000313" key="2">
    <source>
        <dbReference type="Proteomes" id="UP001253193"/>
    </source>
</evidence>
<gene>
    <name evidence="1" type="ORF">QX249_12350</name>
</gene>
<organism evidence="1 2">
    <name type="scientific">Vibrio parahaemolyticus</name>
    <dbReference type="NCBI Taxonomy" id="670"/>
    <lineage>
        <taxon>Bacteria</taxon>
        <taxon>Pseudomonadati</taxon>
        <taxon>Pseudomonadota</taxon>
        <taxon>Gammaproteobacteria</taxon>
        <taxon>Vibrionales</taxon>
        <taxon>Vibrionaceae</taxon>
        <taxon>Vibrio</taxon>
    </lineage>
</organism>
<dbReference type="Proteomes" id="UP001253193">
    <property type="component" value="Unassembled WGS sequence"/>
</dbReference>
<proteinExistence type="predicted"/>
<comment type="caution">
    <text evidence="1">The sequence shown here is derived from an EMBL/GenBank/DDBJ whole genome shotgun (WGS) entry which is preliminary data.</text>
</comment>
<protein>
    <submittedName>
        <fullName evidence="1">Uncharacterized protein</fullName>
    </submittedName>
</protein>
<name>A0AAW8PZJ9_VIBPH</name>
<dbReference type="AlphaFoldDB" id="A0AAW8PZJ9"/>
<accession>A0AAW8PZJ9</accession>